<dbReference type="InterPro" id="IPR021974">
    <property type="entry name" value="DUF3581"/>
</dbReference>
<dbReference type="Proteomes" id="UP000002383">
    <property type="component" value="Chromosome"/>
</dbReference>
<gene>
    <name evidence="1" type="ordered locus">Tgr7_2539</name>
</gene>
<dbReference type="RefSeq" id="WP_012639090.1">
    <property type="nucleotide sequence ID" value="NC_011901.1"/>
</dbReference>
<sequence>MFLAPFHASANGLVTISAEQGSRFAKEIAGDFNPIHNPDAKRFVVPGDLLFSLVLDRYGLNRRMAFSFTGMVGAGVGLRFPETDAPAFAVEDTTGKGYLNVDREGAVSRDPGLVEGFTRGYVAFSGQTFPGVLVPLMREHGVMINPERPLVIYEGMSFDLKHLDFVAPQLELVDASLVVSGKRGDVSLRFGIRADGAQVGTGAKKLVLSGLREFDEDDMDALVDQYAGWKVAYQGGL</sequence>
<keyword evidence="2" id="KW-1185">Reference proteome</keyword>
<dbReference type="KEGG" id="tgr:Tgr7_2539"/>
<protein>
    <recommendedName>
        <fullName evidence="3">DUF3581 domain-containing protein</fullName>
    </recommendedName>
</protein>
<evidence type="ECO:0000313" key="1">
    <source>
        <dbReference type="EMBL" id="ACL73615.1"/>
    </source>
</evidence>
<dbReference type="AlphaFoldDB" id="B8GM28"/>
<accession>B8GM28</accession>
<dbReference type="EMBL" id="CP001339">
    <property type="protein sequence ID" value="ACL73615.1"/>
    <property type="molecule type" value="Genomic_DNA"/>
</dbReference>
<dbReference type="HOGENOM" id="CLU_1189256_0_0_6"/>
<proteinExistence type="predicted"/>
<reference evidence="1 2" key="1">
    <citation type="journal article" date="2011" name="Stand. Genomic Sci.">
        <title>Complete genome sequence of 'Thioalkalivibrio sulfidophilus' HL-EbGr7.</title>
        <authorList>
            <person name="Muyzer G."/>
            <person name="Sorokin D.Y."/>
            <person name="Mavromatis K."/>
            <person name="Lapidus A."/>
            <person name="Clum A."/>
            <person name="Ivanova N."/>
            <person name="Pati A."/>
            <person name="d'Haeseleer P."/>
            <person name="Woyke T."/>
            <person name="Kyrpides N.C."/>
        </authorList>
    </citation>
    <scope>NUCLEOTIDE SEQUENCE [LARGE SCALE GENOMIC DNA]</scope>
    <source>
        <strain evidence="1 2">HL-EbGR7</strain>
    </source>
</reference>
<name>B8GM28_THISH</name>
<dbReference type="eggNOG" id="ENOG502ZWH8">
    <property type="taxonomic scope" value="Bacteria"/>
</dbReference>
<evidence type="ECO:0000313" key="2">
    <source>
        <dbReference type="Proteomes" id="UP000002383"/>
    </source>
</evidence>
<evidence type="ECO:0008006" key="3">
    <source>
        <dbReference type="Google" id="ProtNLM"/>
    </source>
</evidence>
<dbReference type="Pfam" id="PF12119">
    <property type="entry name" value="DUF3581"/>
    <property type="match status" value="1"/>
</dbReference>
<dbReference type="OrthoDB" id="5892138at2"/>
<organism evidence="1 2">
    <name type="scientific">Thioalkalivibrio sulfidiphilus (strain HL-EbGR7)</name>
    <dbReference type="NCBI Taxonomy" id="396588"/>
    <lineage>
        <taxon>Bacteria</taxon>
        <taxon>Pseudomonadati</taxon>
        <taxon>Pseudomonadota</taxon>
        <taxon>Gammaproteobacteria</taxon>
        <taxon>Chromatiales</taxon>
        <taxon>Ectothiorhodospiraceae</taxon>
        <taxon>Thioalkalivibrio</taxon>
    </lineage>
</organism>
<dbReference type="STRING" id="396588.Tgr7_2539"/>